<gene>
    <name evidence="2" type="ORF">P154DRAFT_624420</name>
</gene>
<name>A0A6A5W0Q8_9PLEO</name>
<accession>A0A6A5W0Q8</accession>
<sequence>MSQNSAYGAGDYSELMSTQHIYESQHALNSPTDYAKIMHEHTKKQLEIATNSARRRSQGYKGDSRAGSVSSTDS</sequence>
<dbReference type="Proteomes" id="UP000799779">
    <property type="component" value="Unassembled WGS sequence"/>
</dbReference>
<feature type="region of interest" description="Disordered" evidence="1">
    <location>
        <begin position="46"/>
        <end position="74"/>
    </location>
</feature>
<evidence type="ECO:0000256" key="1">
    <source>
        <dbReference type="SAM" id="MobiDB-lite"/>
    </source>
</evidence>
<proteinExistence type="predicted"/>
<keyword evidence="3" id="KW-1185">Reference proteome</keyword>
<organism evidence="2 3">
    <name type="scientific">Amniculicola lignicola CBS 123094</name>
    <dbReference type="NCBI Taxonomy" id="1392246"/>
    <lineage>
        <taxon>Eukaryota</taxon>
        <taxon>Fungi</taxon>
        <taxon>Dikarya</taxon>
        <taxon>Ascomycota</taxon>
        <taxon>Pezizomycotina</taxon>
        <taxon>Dothideomycetes</taxon>
        <taxon>Pleosporomycetidae</taxon>
        <taxon>Pleosporales</taxon>
        <taxon>Amniculicolaceae</taxon>
        <taxon>Amniculicola</taxon>
    </lineage>
</organism>
<evidence type="ECO:0000313" key="3">
    <source>
        <dbReference type="Proteomes" id="UP000799779"/>
    </source>
</evidence>
<protein>
    <submittedName>
        <fullName evidence="2">Uncharacterized protein</fullName>
    </submittedName>
</protein>
<dbReference type="OrthoDB" id="5218421at2759"/>
<evidence type="ECO:0000313" key="2">
    <source>
        <dbReference type="EMBL" id="KAF1994864.1"/>
    </source>
</evidence>
<dbReference type="EMBL" id="ML977650">
    <property type="protein sequence ID" value="KAF1994864.1"/>
    <property type="molecule type" value="Genomic_DNA"/>
</dbReference>
<dbReference type="AlphaFoldDB" id="A0A6A5W0Q8"/>
<reference evidence="2" key="1">
    <citation type="journal article" date="2020" name="Stud. Mycol.">
        <title>101 Dothideomycetes genomes: a test case for predicting lifestyles and emergence of pathogens.</title>
        <authorList>
            <person name="Haridas S."/>
            <person name="Albert R."/>
            <person name="Binder M."/>
            <person name="Bloem J."/>
            <person name="Labutti K."/>
            <person name="Salamov A."/>
            <person name="Andreopoulos B."/>
            <person name="Baker S."/>
            <person name="Barry K."/>
            <person name="Bills G."/>
            <person name="Bluhm B."/>
            <person name="Cannon C."/>
            <person name="Castanera R."/>
            <person name="Culley D."/>
            <person name="Daum C."/>
            <person name="Ezra D."/>
            <person name="Gonzalez J."/>
            <person name="Henrissat B."/>
            <person name="Kuo A."/>
            <person name="Liang C."/>
            <person name="Lipzen A."/>
            <person name="Lutzoni F."/>
            <person name="Magnuson J."/>
            <person name="Mondo S."/>
            <person name="Nolan M."/>
            <person name="Ohm R."/>
            <person name="Pangilinan J."/>
            <person name="Park H.-J."/>
            <person name="Ramirez L."/>
            <person name="Alfaro M."/>
            <person name="Sun H."/>
            <person name="Tritt A."/>
            <person name="Yoshinaga Y."/>
            <person name="Zwiers L.-H."/>
            <person name="Turgeon B."/>
            <person name="Goodwin S."/>
            <person name="Spatafora J."/>
            <person name="Crous P."/>
            <person name="Grigoriev I."/>
        </authorList>
    </citation>
    <scope>NUCLEOTIDE SEQUENCE</scope>
    <source>
        <strain evidence="2">CBS 123094</strain>
    </source>
</reference>